<dbReference type="GO" id="GO:0051903">
    <property type="term" value="F:S-(hydroxymethyl)glutathione dehydrogenase [NAD(P)+] activity"/>
    <property type="evidence" value="ECO:0007669"/>
    <property type="project" value="TreeGrafter"/>
</dbReference>
<evidence type="ECO:0000256" key="8">
    <source>
        <dbReference type="ARBA" id="ARBA00049164"/>
    </source>
</evidence>
<dbReference type="EMBL" id="LNRQ01000003">
    <property type="protein sequence ID" value="KZN00633.1"/>
    <property type="molecule type" value="Genomic_DNA"/>
</dbReference>
<name>A0A162AG74_DAUCS</name>
<keyword evidence="10" id="KW-1133">Transmembrane helix</keyword>
<feature type="transmembrane region" description="Helical" evidence="10">
    <location>
        <begin position="112"/>
        <end position="129"/>
    </location>
</feature>
<keyword evidence="6" id="KW-0862">Zinc</keyword>
<keyword evidence="10" id="KW-0472">Membrane</keyword>
<keyword evidence="10" id="KW-0812">Transmembrane</keyword>
<dbReference type="STRING" id="79200.A0A162AG74"/>
<comment type="subcellular location">
    <subcellularLocation>
        <location evidence="1">Cytoplasm</location>
    </subcellularLocation>
</comment>
<organism evidence="11">
    <name type="scientific">Daucus carota subsp. sativus</name>
    <name type="common">Carrot</name>
    <dbReference type="NCBI Taxonomy" id="79200"/>
    <lineage>
        <taxon>Eukaryota</taxon>
        <taxon>Viridiplantae</taxon>
        <taxon>Streptophyta</taxon>
        <taxon>Embryophyta</taxon>
        <taxon>Tracheophyta</taxon>
        <taxon>Spermatophyta</taxon>
        <taxon>Magnoliopsida</taxon>
        <taxon>eudicotyledons</taxon>
        <taxon>Gunneridae</taxon>
        <taxon>Pentapetalae</taxon>
        <taxon>asterids</taxon>
        <taxon>campanulids</taxon>
        <taxon>Apiales</taxon>
        <taxon>Apiaceae</taxon>
        <taxon>Apioideae</taxon>
        <taxon>Scandiceae</taxon>
        <taxon>Daucinae</taxon>
        <taxon>Daucus</taxon>
        <taxon>Daucus sect. Daucus</taxon>
    </lineage>
</organism>
<dbReference type="Gramene" id="KZN00633">
    <property type="protein sequence ID" value="KZN00633"/>
    <property type="gene ID" value="DCAR_009387"/>
</dbReference>
<keyword evidence="5" id="KW-0479">Metal-binding</keyword>
<feature type="transmembrane region" description="Helical" evidence="10">
    <location>
        <begin position="22"/>
        <end position="41"/>
    </location>
</feature>
<dbReference type="Gene3D" id="3.40.50.720">
    <property type="entry name" value="NAD(P)-binding Rossmann-like Domain"/>
    <property type="match status" value="1"/>
</dbReference>
<evidence type="ECO:0000256" key="3">
    <source>
        <dbReference type="ARBA" id="ARBA00013190"/>
    </source>
</evidence>
<comment type="catalytic activity">
    <reaction evidence="9">
        <text>a primary alcohol + NAD(+) = an aldehyde + NADH + H(+)</text>
        <dbReference type="Rhea" id="RHEA:10736"/>
        <dbReference type="ChEBI" id="CHEBI:15378"/>
        <dbReference type="ChEBI" id="CHEBI:15734"/>
        <dbReference type="ChEBI" id="CHEBI:17478"/>
        <dbReference type="ChEBI" id="CHEBI:57540"/>
        <dbReference type="ChEBI" id="CHEBI:57945"/>
        <dbReference type="EC" id="1.1.1.1"/>
    </reaction>
</comment>
<evidence type="ECO:0000256" key="1">
    <source>
        <dbReference type="ARBA" id="ARBA00004496"/>
    </source>
</evidence>
<evidence type="ECO:0000256" key="7">
    <source>
        <dbReference type="ARBA" id="ARBA00023027"/>
    </source>
</evidence>
<evidence type="ECO:0000313" key="11">
    <source>
        <dbReference type="EMBL" id="KZN00633.1"/>
    </source>
</evidence>
<sequence>MRNSIFEEPQIAVSVIDAWKQLQVSLIVLVVAVLMSFMLSIERLYMTAMILYVKSLGGKGKTPRLPHILGPKAGGIVETSFGEGVADLAPGDDVRGKQYDWFPLNVAKPKKGLTVAVLGLGAVGLAVIAEMTDGGVDRSIVCPGHIDAAVILAFGSVHDGWGVAVLVGVPHN</sequence>
<evidence type="ECO:0000256" key="10">
    <source>
        <dbReference type="SAM" id="Phobius"/>
    </source>
</evidence>
<evidence type="ECO:0000256" key="2">
    <source>
        <dbReference type="ARBA" id="ARBA00008072"/>
    </source>
</evidence>
<dbReference type="GO" id="GO:0046294">
    <property type="term" value="P:formaldehyde catabolic process"/>
    <property type="evidence" value="ECO:0007669"/>
    <property type="project" value="TreeGrafter"/>
</dbReference>
<dbReference type="EC" id="1.1.1.1" evidence="3"/>
<dbReference type="PANTHER" id="PTHR43880:SF40">
    <property type="entry name" value="ALCOHOL DEHYDROGENASE 2"/>
    <property type="match status" value="1"/>
</dbReference>
<evidence type="ECO:0000256" key="5">
    <source>
        <dbReference type="ARBA" id="ARBA00022723"/>
    </source>
</evidence>
<comment type="similarity">
    <text evidence="2">Belongs to the zinc-containing alcohol dehydrogenase family.</text>
</comment>
<evidence type="ECO:0000256" key="9">
    <source>
        <dbReference type="ARBA" id="ARBA00049243"/>
    </source>
</evidence>
<dbReference type="GO" id="GO:0005829">
    <property type="term" value="C:cytosol"/>
    <property type="evidence" value="ECO:0007669"/>
    <property type="project" value="TreeGrafter"/>
</dbReference>
<keyword evidence="4" id="KW-0963">Cytoplasm</keyword>
<comment type="caution">
    <text evidence="11">The sequence shown here is derived from an EMBL/GenBank/DDBJ whole genome shotgun (WGS) entry which is preliminary data.</text>
</comment>
<proteinExistence type="inferred from homology"/>
<gene>
    <name evidence="11" type="ORF">DCAR_009387</name>
</gene>
<keyword evidence="7" id="KW-0520">NAD</keyword>
<evidence type="ECO:0000256" key="4">
    <source>
        <dbReference type="ARBA" id="ARBA00022490"/>
    </source>
</evidence>
<protein>
    <recommendedName>
        <fullName evidence="3">alcohol dehydrogenase</fullName>
        <ecNumber evidence="3">1.1.1.1</ecNumber>
    </recommendedName>
</protein>
<dbReference type="AlphaFoldDB" id="A0A162AG74"/>
<dbReference type="GO" id="GO:0004022">
    <property type="term" value="F:alcohol dehydrogenase (NAD+) activity"/>
    <property type="evidence" value="ECO:0007669"/>
    <property type="project" value="UniProtKB-EC"/>
</dbReference>
<dbReference type="GO" id="GO:0008270">
    <property type="term" value="F:zinc ion binding"/>
    <property type="evidence" value="ECO:0007669"/>
    <property type="project" value="TreeGrafter"/>
</dbReference>
<accession>A0A162AG74</accession>
<dbReference type="PANTHER" id="PTHR43880">
    <property type="entry name" value="ALCOHOL DEHYDROGENASE"/>
    <property type="match status" value="1"/>
</dbReference>
<comment type="catalytic activity">
    <reaction evidence="8">
        <text>a secondary alcohol + NAD(+) = a ketone + NADH + H(+)</text>
        <dbReference type="Rhea" id="RHEA:10740"/>
        <dbReference type="ChEBI" id="CHEBI:15378"/>
        <dbReference type="ChEBI" id="CHEBI:17087"/>
        <dbReference type="ChEBI" id="CHEBI:35681"/>
        <dbReference type="ChEBI" id="CHEBI:57540"/>
        <dbReference type="ChEBI" id="CHEBI:57945"/>
        <dbReference type="EC" id="1.1.1.1"/>
    </reaction>
</comment>
<reference evidence="11" key="1">
    <citation type="journal article" date="2016" name="Nat. Genet.">
        <title>A high-quality carrot genome assembly provides new insights into carotenoid accumulation and asterid genome evolution.</title>
        <authorList>
            <person name="Iorizzo M."/>
            <person name="Ellison S."/>
            <person name="Senalik D."/>
            <person name="Zeng P."/>
            <person name="Satapoomin P."/>
            <person name="Huang J."/>
            <person name="Bowman M."/>
            <person name="Iovene M."/>
            <person name="Sanseverino W."/>
            <person name="Cavagnaro P."/>
            <person name="Yildiz M."/>
            <person name="Macko-Podgorni A."/>
            <person name="Moranska E."/>
            <person name="Grzebelus E."/>
            <person name="Grzebelus D."/>
            <person name="Ashrafi H."/>
            <person name="Zheng Z."/>
            <person name="Cheng S."/>
            <person name="Spooner D."/>
            <person name="Van Deynze A."/>
            <person name="Simon P."/>
        </authorList>
    </citation>
    <scope>NUCLEOTIDE SEQUENCE [LARGE SCALE GENOMIC DNA]</scope>
    <source>
        <tissue evidence="11">Leaf</tissue>
    </source>
</reference>
<evidence type="ECO:0000256" key="6">
    <source>
        <dbReference type="ARBA" id="ARBA00022833"/>
    </source>
</evidence>